<dbReference type="Gene3D" id="2.60.40.2030">
    <property type="match status" value="1"/>
</dbReference>
<dbReference type="GO" id="GO:0007154">
    <property type="term" value="P:cell communication"/>
    <property type="evidence" value="ECO:0007669"/>
    <property type="project" value="InterPro"/>
</dbReference>
<protein>
    <recommendedName>
        <fullName evidence="5">Calx-beta domain-containing protein</fullName>
    </recommendedName>
</protein>
<feature type="chain" id="PRO_5035816241" description="Calx-beta domain-containing protein" evidence="4">
    <location>
        <begin position="28"/>
        <end position="113"/>
    </location>
</feature>
<evidence type="ECO:0000313" key="7">
    <source>
        <dbReference type="Proteomes" id="UP000774804"/>
    </source>
</evidence>
<evidence type="ECO:0000313" key="6">
    <source>
        <dbReference type="EMBL" id="KAG2911418.1"/>
    </source>
</evidence>
<dbReference type="AlphaFoldDB" id="A0A8T1BVI0"/>
<feature type="signal peptide" evidence="4">
    <location>
        <begin position="1"/>
        <end position="27"/>
    </location>
</feature>
<keyword evidence="1 4" id="KW-0732">Signal</keyword>
<dbReference type="EMBL" id="RCMI01000424">
    <property type="protein sequence ID" value="KAG2911418.1"/>
    <property type="molecule type" value="Genomic_DNA"/>
</dbReference>
<gene>
    <name evidence="6" type="ORF">PC115_g12571</name>
</gene>
<keyword evidence="2" id="KW-0677">Repeat</keyword>
<evidence type="ECO:0000256" key="4">
    <source>
        <dbReference type="SAM" id="SignalP"/>
    </source>
</evidence>
<dbReference type="GO" id="GO:0016020">
    <property type="term" value="C:membrane"/>
    <property type="evidence" value="ECO:0007669"/>
    <property type="project" value="InterPro"/>
</dbReference>
<accession>A0A8T1BVI0</accession>
<dbReference type="Pfam" id="PF03160">
    <property type="entry name" value="Calx-beta"/>
    <property type="match status" value="1"/>
</dbReference>
<name>A0A8T1BVI0_9STRA</name>
<proteinExistence type="predicted"/>
<dbReference type="InterPro" id="IPR038081">
    <property type="entry name" value="CalX-like_sf"/>
</dbReference>
<evidence type="ECO:0000256" key="3">
    <source>
        <dbReference type="ARBA" id="ARBA00022837"/>
    </source>
</evidence>
<comment type="caution">
    <text evidence="6">The sequence shown here is derived from an EMBL/GenBank/DDBJ whole genome shotgun (WGS) entry which is preliminary data.</text>
</comment>
<evidence type="ECO:0000256" key="1">
    <source>
        <dbReference type="ARBA" id="ARBA00022729"/>
    </source>
</evidence>
<reference evidence="6" key="1">
    <citation type="submission" date="2018-10" db="EMBL/GenBank/DDBJ databases">
        <title>Effector identification in a new, highly contiguous assembly of the strawberry crown rot pathogen Phytophthora cactorum.</title>
        <authorList>
            <person name="Armitage A.D."/>
            <person name="Nellist C.F."/>
            <person name="Bates H."/>
            <person name="Vickerstaff R.J."/>
            <person name="Harrison R.J."/>
        </authorList>
    </citation>
    <scope>NUCLEOTIDE SEQUENCE</scope>
    <source>
        <strain evidence="6">4032</strain>
    </source>
</reference>
<keyword evidence="3" id="KW-0106">Calcium</keyword>
<feature type="domain" description="Calx-beta" evidence="5">
    <location>
        <begin position="31"/>
        <end position="112"/>
    </location>
</feature>
<dbReference type="SUPFAM" id="SSF141072">
    <property type="entry name" value="CalX-like"/>
    <property type="match status" value="1"/>
</dbReference>
<sequence length="113" mass="12461">MNRSKCGDRFALCCLVFLVFRLVVARATGNAGTFDFDSQSYTFQEDAGTVQVKIVRTGDASGSVVVHYGLAKPMDATATVNKNFKFTDSVYEVNFDENQLEGFINVELINDAE</sequence>
<dbReference type="Proteomes" id="UP000774804">
    <property type="component" value="Unassembled WGS sequence"/>
</dbReference>
<dbReference type="VEuPathDB" id="FungiDB:PC110_g2363"/>
<evidence type="ECO:0000259" key="5">
    <source>
        <dbReference type="Pfam" id="PF03160"/>
    </source>
</evidence>
<dbReference type="InterPro" id="IPR003644">
    <property type="entry name" value="Calx_beta"/>
</dbReference>
<evidence type="ECO:0000256" key="2">
    <source>
        <dbReference type="ARBA" id="ARBA00022737"/>
    </source>
</evidence>
<organism evidence="6 7">
    <name type="scientific">Phytophthora cactorum</name>
    <dbReference type="NCBI Taxonomy" id="29920"/>
    <lineage>
        <taxon>Eukaryota</taxon>
        <taxon>Sar</taxon>
        <taxon>Stramenopiles</taxon>
        <taxon>Oomycota</taxon>
        <taxon>Peronosporomycetes</taxon>
        <taxon>Peronosporales</taxon>
        <taxon>Peronosporaceae</taxon>
        <taxon>Phytophthora</taxon>
    </lineage>
</organism>